<reference evidence="6 7" key="1">
    <citation type="journal article" date="2018" name="Gigascience">
        <title>Genomes of trombidid mites reveal novel predicted allergens and laterally-transferred genes associated with secondary metabolism.</title>
        <authorList>
            <person name="Dong X."/>
            <person name="Chaisiri K."/>
            <person name="Xia D."/>
            <person name="Armstrong S.D."/>
            <person name="Fang Y."/>
            <person name="Donnelly M.J."/>
            <person name="Kadowaki T."/>
            <person name="McGarry J.W."/>
            <person name="Darby A.C."/>
            <person name="Makepeace B.L."/>
        </authorList>
    </citation>
    <scope>NUCLEOTIDE SEQUENCE [LARGE SCALE GENOMIC DNA]</scope>
    <source>
        <strain evidence="6">UoL-WK</strain>
    </source>
</reference>
<dbReference type="InterPro" id="IPR036812">
    <property type="entry name" value="NAD(P)_OxRdtase_dom_sf"/>
</dbReference>
<dbReference type="PRINTS" id="PR00069">
    <property type="entry name" value="ALDKETRDTASE"/>
</dbReference>
<evidence type="ECO:0000256" key="3">
    <source>
        <dbReference type="ARBA" id="ARBA00023002"/>
    </source>
</evidence>
<dbReference type="InterPro" id="IPR023210">
    <property type="entry name" value="NADP_OxRdtase_dom"/>
</dbReference>
<accession>A0A443QRK6</accession>
<dbReference type="Pfam" id="PF00248">
    <property type="entry name" value="Aldo_ket_red"/>
    <property type="match status" value="1"/>
</dbReference>
<dbReference type="Proteomes" id="UP000285301">
    <property type="component" value="Unassembled WGS sequence"/>
</dbReference>
<dbReference type="PROSITE" id="PS00063">
    <property type="entry name" value="ALDOKETO_REDUCTASE_3"/>
    <property type="match status" value="1"/>
</dbReference>
<dbReference type="Gene3D" id="3.20.20.100">
    <property type="entry name" value="NADP-dependent oxidoreductase domain"/>
    <property type="match status" value="1"/>
</dbReference>
<keyword evidence="2" id="KW-0521">NADP</keyword>
<dbReference type="AlphaFoldDB" id="A0A443QRK6"/>
<keyword evidence="7" id="KW-1185">Reference proteome</keyword>
<evidence type="ECO:0000259" key="5">
    <source>
        <dbReference type="Pfam" id="PF00248"/>
    </source>
</evidence>
<comment type="caution">
    <text evidence="6">The sequence shown here is derived from an EMBL/GenBank/DDBJ whole genome shotgun (WGS) entry which is preliminary data.</text>
</comment>
<dbReference type="PANTHER" id="PTHR11732">
    <property type="entry name" value="ALDO/KETO REDUCTASE"/>
    <property type="match status" value="1"/>
</dbReference>
<dbReference type="FunFam" id="3.20.20.100:FF:000006">
    <property type="entry name" value="Aldo-keto reductase family 1 member A1"/>
    <property type="match status" value="1"/>
</dbReference>
<comment type="similarity">
    <text evidence="1">Belongs to the aldo/keto reductase family.</text>
</comment>
<evidence type="ECO:0000256" key="1">
    <source>
        <dbReference type="ARBA" id="ARBA00007905"/>
    </source>
</evidence>
<organism evidence="6 7">
    <name type="scientific">Dinothrombium tinctorium</name>
    <dbReference type="NCBI Taxonomy" id="1965070"/>
    <lineage>
        <taxon>Eukaryota</taxon>
        <taxon>Metazoa</taxon>
        <taxon>Ecdysozoa</taxon>
        <taxon>Arthropoda</taxon>
        <taxon>Chelicerata</taxon>
        <taxon>Arachnida</taxon>
        <taxon>Acari</taxon>
        <taxon>Acariformes</taxon>
        <taxon>Trombidiformes</taxon>
        <taxon>Prostigmata</taxon>
        <taxon>Anystina</taxon>
        <taxon>Parasitengona</taxon>
        <taxon>Trombidioidea</taxon>
        <taxon>Trombidiidae</taxon>
        <taxon>Dinothrombium</taxon>
    </lineage>
</organism>
<keyword evidence="3" id="KW-0560">Oxidoreductase</keyword>
<dbReference type="STRING" id="1965070.A0A443QRK6"/>
<dbReference type="GO" id="GO:0016491">
    <property type="term" value="F:oxidoreductase activity"/>
    <property type="evidence" value="ECO:0007669"/>
    <property type="project" value="UniProtKB-KW"/>
</dbReference>
<dbReference type="EMBL" id="NCKU01004656">
    <property type="protein sequence ID" value="RWS05645.1"/>
    <property type="molecule type" value="Genomic_DNA"/>
</dbReference>
<gene>
    <name evidence="6" type="ORF">B4U79_14646</name>
</gene>
<dbReference type="PROSITE" id="PS00062">
    <property type="entry name" value="ALDOKETO_REDUCTASE_2"/>
    <property type="match status" value="1"/>
</dbReference>
<sequence length="387" mass="44385">ICNFGDTHFVMSSGVEQSSSDLQNNEGQSGDNLYTTSPNHDLYLHFLKIGEIGSNLTEEAKAFNQCSPKAKLDYVTLNNGAKIPIVGLGTWQSPPGEVKEAVINAIDCGYRHLDCAYVYRNEEEVGNGIKQAIKAGKVRREELFITSKCWLTFFSEERVEKCCRLSLSKLQLDYLDLYLVHWPIPLKEDDDNIYPVDDQGKVVFSNVDITETWRGMERCVELGLVRSIGVSNFNSQQIERILKVAKIKPVTNQVECHPYLNQKKLIDFCHERGIRVTAYSPLGSWPRKMTELDPPLLRQNPTVQHIASKHNKTPAQVLIKYQIQREVIAIPKSVNKQRIAENIAVFDFELSDEDMRALNDLNQNFRYQKFDKFGLTEYFDHPFRVEF</sequence>
<evidence type="ECO:0000313" key="6">
    <source>
        <dbReference type="EMBL" id="RWS05645.1"/>
    </source>
</evidence>
<name>A0A443QRK6_9ACAR</name>
<protein>
    <recommendedName>
        <fullName evidence="5">NADP-dependent oxidoreductase domain-containing protein</fullName>
    </recommendedName>
</protein>
<dbReference type="OrthoDB" id="416253at2759"/>
<dbReference type="SUPFAM" id="SSF51430">
    <property type="entry name" value="NAD(P)-linked oxidoreductase"/>
    <property type="match status" value="1"/>
</dbReference>
<dbReference type="InterPro" id="IPR018170">
    <property type="entry name" value="Aldo/ket_reductase_CS"/>
</dbReference>
<dbReference type="InterPro" id="IPR020471">
    <property type="entry name" value="AKR"/>
</dbReference>
<evidence type="ECO:0000256" key="2">
    <source>
        <dbReference type="ARBA" id="ARBA00022857"/>
    </source>
</evidence>
<feature type="region of interest" description="Disordered" evidence="4">
    <location>
        <begin position="15"/>
        <end position="34"/>
    </location>
</feature>
<proteinExistence type="inferred from homology"/>
<dbReference type="PROSITE" id="PS00798">
    <property type="entry name" value="ALDOKETO_REDUCTASE_1"/>
    <property type="match status" value="1"/>
</dbReference>
<evidence type="ECO:0000256" key="4">
    <source>
        <dbReference type="SAM" id="MobiDB-lite"/>
    </source>
</evidence>
<feature type="domain" description="NADP-dependent oxidoreductase" evidence="5">
    <location>
        <begin position="87"/>
        <end position="362"/>
    </location>
</feature>
<feature type="non-terminal residue" evidence="6">
    <location>
        <position position="1"/>
    </location>
</feature>
<evidence type="ECO:0000313" key="7">
    <source>
        <dbReference type="Proteomes" id="UP000285301"/>
    </source>
</evidence>